<dbReference type="GO" id="GO:0005576">
    <property type="term" value="C:extracellular region"/>
    <property type="evidence" value="ECO:0007669"/>
    <property type="project" value="UniProtKB-SubCell"/>
</dbReference>
<evidence type="ECO:0000259" key="14">
    <source>
        <dbReference type="Pfam" id="PF05922"/>
    </source>
</evidence>
<dbReference type="Gene3D" id="3.40.50.200">
    <property type="entry name" value="Peptidase S8/S53 domain"/>
    <property type="match status" value="1"/>
</dbReference>
<dbReference type="FunFam" id="3.40.50.200:FF:000006">
    <property type="entry name" value="Subtilisin-like protease SBT1.5"/>
    <property type="match status" value="1"/>
</dbReference>
<feature type="active site" description="Charge relay system" evidence="9 10">
    <location>
        <position position="218"/>
    </location>
</feature>
<dbReference type="Pfam" id="PF17766">
    <property type="entry name" value="fn3_6"/>
    <property type="match status" value="1"/>
</dbReference>
<feature type="domain" description="PA" evidence="13">
    <location>
        <begin position="377"/>
        <end position="463"/>
    </location>
</feature>
<evidence type="ECO:0000256" key="2">
    <source>
        <dbReference type="ARBA" id="ARBA00011073"/>
    </source>
</evidence>
<dbReference type="InterPro" id="IPR010259">
    <property type="entry name" value="S8pro/Inhibitor_I9"/>
</dbReference>
<name>A0A2G5E272_AQUCA</name>
<organism evidence="16 17">
    <name type="scientific">Aquilegia coerulea</name>
    <name type="common">Rocky mountain columbine</name>
    <dbReference type="NCBI Taxonomy" id="218851"/>
    <lineage>
        <taxon>Eukaryota</taxon>
        <taxon>Viridiplantae</taxon>
        <taxon>Streptophyta</taxon>
        <taxon>Embryophyta</taxon>
        <taxon>Tracheophyta</taxon>
        <taxon>Spermatophyta</taxon>
        <taxon>Magnoliopsida</taxon>
        <taxon>Ranunculales</taxon>
        <taxon>Ranunculaceae</taxon>
        <taxon>Thalictroideae</taxon>
        <taxon>Aquilegia</taxon>
    </lineage>
</organism>
<dbReference type="Proteomes" id="UP000230069">
    <property type="component" value="Unassembled WGS sequence"/>
</dbReference>
<dbReference type="CDD" id="cd02120">
    <property type="entry name" value="PA_subtilisin_like"/>
    <property type="match status" value="1"/>
</dbReference>
<dbReference type="Gene3D" id="3.30.70.80">
    <property type="entry name" value="Peptidase S8 propeptide/proteinase inhibitor I9"/>
    <property type="match status" value="1"/>
</dbReference>
<evidence type="ECO:0000259" key="13">
    <source>
        <dbReference type="Pfam" id="PF02225"/>
    </source>
</evidence>
<dbReference type="GO" id="GO:0006508">
    <property type="term" value="P:proteolysis"/>
    <property type="evidence" value="ECO:0007669"/>
    <property type="project" value="UniProtKB-KW"/>
</dbReference>
<comment type="similarity">
    <text evidence="2 10">Belongs to the peptidase S8 family.</text>
</comment>
<keyword evidence="4 10" id="KW-0645">Protease</keyword>
<dbReference type="InterPro" id="IPR000209">
    <property type="entry name" value="Peptidase_S8/S53_dom"/>
</dbReference>
<keyword evidence="17" id="KW-1185">Reference proteome</keyword>
<protein>
    <submittedName>
        <fullName evidence="16">Uncharacterized protein</fullName>
    </submittedName>
</protein>
<evidence type="ECO:0000256" key="3">
    <source>
        <dbReference type="ARBA" id="ARBA00022525"/>
    </source>
</evidence>
<dbReference type="Pfam" id="PF02225">
    <property type="entry name" value="PA"/>
    <property type="match status" value="1"/>
</dbReference>
<keyword evidence="8" id="KW-0325">Glycoprotein</keyword>
<dbReference type="AlphaFoldDB" id="A0A2G5E272"/>
<evidence type="ECO:0000256" key="8">
    <source>
        <dbReference type="ARBA" id="ARBA00023180"/>
    </source>
</evidence>
<reference evidence="16 17" key="1">
    <citation type="submission" date="2017-09" db="EMBL/GenBank/DDBJ databases">
        <title>WGS assembly of Aquilegia coerulea Goldsmith.</title>
        <authorList>
            <person name="Hodges S."/>
            <person name="Kramer E."/>
            <person name="Nordborg M."/>
            <person name="Tomkins J."/>
            <person name="Borevitz J."/>
            <person name="Derieg N."/>
            <person name="Yan J."/>
            <person name="Mihaltcheva S."/>
            <person name="Hayes R.D."/>
            <person name="Rokhsar D."/>
        </authorList>
    </citation>
    <scope>NUCLEOTIDE SEQUENCE [LARGE SCALE GENOMIC DNA]</scope>
    <source>
        <strain evidence="17">cv. Goldsmith</strain>
    </source>
</reference>
<dbReference type="PRINTS" id="PR00723">
    <property type="entry name" value="SUBTILISIN"/>
</dbReference>
<keyword evidence="7 10" id="KW-0720">Serine protease</keyword>
<dbReference type="PANTHER" id="PTHR10795">
    <property type="entry name" value="PROPROTEIN CONVERTASE SUBTILISIN/KEXIN"/>
    <property type="match status" value="1"/>
</dbReference>
<evidence type="ECO:0000256" key="11">
    <source>
        <dbReference type="SAM" id="SignalP"/>
    </source>
</evidence>
<dbReference type="InterPro" id="IPR023827">
    <property type="entry name" value="Peptidase_S8_Asp-AS"/>
</dbReference>
<dbReference type="InParanoid" id="A0A2G5E272"/>
<dbReference type="InterPro" id="IPR003137">
    <property type="entry name" value="PA_domain"/>
</dbReference>
<evidence type="ECO:0000256" key="9">
    <source>
        <dbReference type="PIRSR" id="PIRSR615500-1"/>
    </source>
</evidence>
<accession>A0A2G5E272</accession>
<comment type="subcellular location">
    <subcellularLocation>
        <location evidence="1">Secreted</location>
    </subcellularLocation>
</comment>
<dbReference type="PROSITE" id="PS00136">
    <property type="entry name" value="SUBTILASE_ASP"/>
    <property type="match status" value="1"/>
</dbReference>
<evidence type="ECO:0000256" key="1">
    <source>
        <dbReference type="ARBA" id="ARBA00004613"/>
    </source>
</evidence>
<dbReference type="FunFam" id="3.50.30.30:FF:000005">
    <property type="entry name" value="subtilisin-like protease SBT1.5"/>
    <property type="match status" value="1"/>
</dbReference>
<evidence type="ECO:0000256" key="7">
    <source>
        <dbReference type="ARBA" id="ARBA00022825"/>
    </source>
</evidence>
<feature type="chain" id="PRO_5013700312" evidence="11">
    <location>
        <begin position="21"/>
        <end position="758"/>
    </location>
</feature>
<keyword evidence="3" id="KW-0964">Secreted</keyword>
<dbReference type="Gene3D" id="3.50.30.30">
    <property type="match status" value="1"/>
</dbReference>
<evidence type="ECO:0000259" key="15">
    <source>
        <dbReference type="Pfam" id="PF17766"/>
    </source>
</evidence>
<dbReference type="EMBL" id="KZ305030">
    <property type="protein sequence ID" value="PIA49801.1"/>
    <property type="molecule type" value="Genomic_DNA"/>
</dbReference>
<evidence type="ECO:0000256" key="5">
    <source>
        <dbReference type="ARBA" id="ARBA00022729"/>
    </source>
</evidence>
<dbReference type="InterPro" id="IPR046450">
    <property type="entry name" value="PA_dom_sf"/>
</dbReference>
<sequence length="758" mass="80996">MSVFFIFTLVLLYNFTPAIANRWCVIAGNCASIEGESESEHDLQSQQTYIVHVKQPETTVFAAEAHTDYYKSFLPVGILTTGGPERLVHTYNNVLSGFAVKLTEGELKVMEQMDGFISARPERKYQLHTTHTPNFLGLHPDMGVWKESNFGKGVIVGVLDTGIFPSHPSFRDEGMPPPPAKWKGRCEFNGTDCNNKLIGARNFVSGTLGELPIDDDGHGTHTASTATGAFVKNAEVLGNAYGTAAGMAPWAHLAIYKVCSIEDCLESDILAGLDTAVEDGVDVLSMSLGVDYTDKLFLDNIAIGSFAAIQKGIFVSCSAGNSGPFNSTMANEAPWILTVGASTMDRNIRTIAKLGNYEQFNGESTFQPKDFPSTLMPLVYAGANGKADSALCGEGSLNGTDVKGKVVLCERGGGIPRVAKGIEVQSAGGAAMILMNDEANAFSTEADAHVLPASHISFSDGLKVKAYINSSSTPMATIVFKGTIIGMASTPAVTSFSSRGPNLASPGILKPDIIGPGVSVLAAWPFPLDSTTTSTATFQIMSGTSMSCPHLSGIAALLKSGHPDWSPAAIKSAIMTTADLQNLEGKPILDERLEPANLYATGSGHVNPSRAHNPGLVYDIQPNDYIPYLCGLGYTDDQVSILAHQTIKCAKQTSISEGDLNYPTFSVKLGAAQTFIRSLTNVGDAHSSYKVEILAPKGVEVKVEPKKLHFTKINQKLTFTVSFTKSIDCDLKTPFAQGYVKWLSSKHFVRSPIAVTFE</sequence>
<dbReference type="Pfam" id="PF05922">
    <property type="entry name" value="Inhibitor_I9"/>
    <property type="match status" value="1"/>
</dbReference>
<dbReference type="Pfam" id="PF00082">
    <property type="entry name" value="Peptidase_S8"/>
    <property type="match status" value="1"/>
</dbReference>
<dbReference type="InterPro" id="IPR041469">
    <property type="entry name" value="Subtilisin-like_FN3"/>
</dbReference>
<dbReference type="CDD" id="cd04852">
    <property type="entry name" value="Peptidases_S8_3"/>
    <property type="match status" value="1"/>
</dbReference>
<feature type="domain" description="Subtilisin-like protease fibronectin type-III" evidence="15">
    <location>
        <begin position="659"/>
        <end position="755"/>
    </location>
</feature>
<dbReference type="SUPFAM" id="SSF52743">
    <property type="entry name" value="Subtilisin-like"/>
    <property type="match status" value="1"/>
</dbReference>
<dbReference type="PROSITE" id="PS51892">
    <property type="entry name" value="SUBTILASE"/>
    <property type="match status" value="1"/>
</dbReference>
<dbReference type="SUPFAM" id="SSF52025">
    <property type="entry name" value="PA domain"/>
    <property type="match status" value="1"/>
</dbReference>
<evidence type="ECO:0000256" key="4">
    <source>
        <dbReference type="ARBA" id="ARBA00022670"/>
    </source>
</evidence>
<feature type="active site" description="Charge relay system" evidence="9 10">
    <location>
        <position position="545"/>
    </location>
</feature>
<feature type="active site" description="Charge relay system" evidence="9 10">
    <location>
        <position position="160"/>
    </location>
</feature>
<dbReference type="InterPro" id="IPR037045">
    <property type="entry name" value="S8pro/Inhibitor_I9_sf"/>
</dbReference>
<keyword evidence="5 11" id="KW-0732">Signal</keyword>
<feature type="domain" description="Peptidase S8/S53" evidence="12">
    <location>
        <begin position="151"/>
        <end position="581"/>
    </location>
</feature>
<dbReference type="InterPro" id="IPR045051">
    <property type="entry name" value="SBT"/>
</dbReference>
<dbReference type="Gene3D" id="2.60.40.2310">
    <property type="match status" value="1"/>
</dbReference>
<dbReference type="OrthoDB" id="206201at2759"/>
<evidence type="ECO:0000313" key="17">
    <source>
        <dbReference type="Proteomes" id="UP000230069"/>
    </source>
</evidence>
<evidence type="ECO:0000259" key="12">
    <source>
        <dbReference type="Pfam" id="PF00082"/>
    </source>
</evidence>
<evidence type="ECO:0000313" key="16">
    <source>
        <dbReference type="EMBL" id="PIA49801.1"/>
    </source>
</evidence>
<dbReference type="GO" id="GO:0004252">
    <property type="term" value="F:serine-type endopeptidase activity"/>
    <property type="evidence" value="ECO:0007669"/>
    <property type="project" value="UniProtKB-UniRule"/>
</dbReference>
<keyword evidence="6 10" id="KW-0378">Hydrolase</keyword>
<feature type="domain" description="Inhibitor I9" evidence="14">
    <location>
        <begin position="48"/>
        <end position="128"/>
    </location>
</feature>
<dbReference type="InterPro" id="IPR015500">
    <property type="entry name" value="Peptidase_S8_subtilisin-rel"/>
</dbReference>
<evidence type="ECO:0000256" key="6">
    <source>
        <dbReference type="ARBA" id="ARBA00022801"/>
    </source>
</evidence>
<gene>
    <name evidence="16" type="ORF">AQUCO_01300503v1</name>
</gene>
<dbReference type="STRING" id="218851.A0A2G5E272"/>
<dbReference type="InterPro" id="IPR036852">
    <property type="entry name" value="Peptidase_S8/S53_dom_sf"/>
</dbReference>
<evidence type="ECO:0000256" key="10">
    <source>
        <dbReference type="PROSITE-ProRule" id="PRU01240"/>
    </source>
</evidence>
<proteinExistence type="inferred from homology"/>
<feature type="signal peptide" evidence="11">
    <location>
        <begin position="1"/>
        <end position="20"/>
    </location>
</feature>
<dbReference type="InterPro" id="IPR034197">
    <property type="entry name" value="Peptidases_S8_3"/>
</dbReference>